<comment type="similarity">
    <text evidence="1">Belongs to the elongation factor P family.</text>
</comment>
<dbReference type="Pfam" id="PF08207">
    <property type="entry name" value="EFP_N"/>
    <property type="match status" value="1"/>
</dbReference>
<dbReference type="InterPro" id="IPR001059">
    <property type="entry name" value="Transl_elong_P/YeiP_cen"/>
</dbReference>
<dbReference type="SMART" id="SM00841">
    <property type="entry name" value="Elong-fact-P_C"/>
    <property type="match status" value="1"/>
</dbReference>
<evidence type="ECO:0000259" key="2">
    <source>
        <dbReference type="SMART" id="SM00841"/>
    </source>
</evidence>
<evidence type="ECO:0000313" key="4">
    <source>
        <dbReference type="EMBL" id="KAK8551042.1"/>
    </source>
</evidence>
<evidence type="ECO:0000259" key="3">
    <source>
        <dbReference type="SMART" id="SM01185"/>
    </source>
</evidence>
<feature type="domain" description="Elongation factor P C-terminal" evidence="2">
    <location>
        <begin position="160"/>
        <end position="215"/>
    </location>
</feature>
<evidence type="ECO:0000313" key="5">
    <source>
        <dbReference type="Proteomes" id="UP001472677"/>
    </source>
</evidence>
<dbReference type="InterPro" id="IPR020599">
    <property type="entry name" value="Transl_elong_fac_P/YeiP"/>
</dbReference>
<dbReference type="PROSITE" id="PS01275">
    <property type="entry name" value="EFP"/>
    <property type="match status" value="1"/>
</dbReference>
<dbReference type="InterPro" id="IPR008991">
    <property type="entry name" value="Translation_prot_SH3-like_sf"/>
</dbReference>
<dbReference type="Gene3D" id="2.40.50.140">
    <property type="entry name" value="Nucleic acid-binding proteins"/>
    <property type="match status" value="2"/>
</dbReference>
<comment type="caution">
    <text evidence="4">The sequence shown here is derived from an EMBL/GenBank/DDBJ whole genome shotgun (WGS) entry which is preliminary data.</text>
</comment>
<proteinExistence type="inferred from homology"/>
<dbReference type="InterPro" id="IPR015365">
    <property type="entry name" value="Elong-fact-P_C"/>
</dbReference>
<dbReference type="InterPro" id="IPR013185">
    <property type="entry name" value="Transl_elong_KOW-like"/>
</dbReference>
<dbReference type="Gene3D" id="2.30.30.30">
    <property type="match status" value="1"/>
</dbReference>
<reference evidence="4 5" key="1">
    <citation type="journal article" date="2024" name="G3 (Bethesda)">
        <title>Genome assembly of Hibiscus sabdariffa L. provides insights into metabolisms of medicinal natural products.</title>
        <authorList>
            <person name="Kim T."/>
        </authorList>
    </citation>
    <scope>NUCLEOTIDE SEQUENCE [LARGE SCALE GENOMIC DNA]</scope>
    <source>
        <strain evidence="4">TK-2024</strain>
        <tissue evidence="4">Old leaves</tissue>
    </source>
</reference>
<dbReference type="InterPro" id="IPR013852">
    <property type="entry name" value="Transl_elong_P/YeiP_CS"/>
</dbReference>
<evidence type="ECO:0000256" key="1">
    <source>
        <dbReference type="ARBA" id="ARBA00009479"/>
    </source>
</evidence>
<sequence>MKKAVQLMKRLSPSLSTIFDFNSPAHSLLSSSPWWSASQPRGLKVNAIHIIDLEHKRQRGRGGALMQMELRDVDNGNKVSLRFGPEEPVERVVVEEKSFTITCLYKENNAAFLFEDQTFDQLQVPLDLFGKSAAYLKEEMKVRLQLYDGRPLTAAVPKRVTCTIKETQTPMKGVSATHRYKKALLDNGLAVQVPPYLDAGEEIIINTEDDSYIGREHVAISPVINSFLFQGKLIAVHPNRSYNLKKKWDEDFEIVEAGHRRDLGPCIADRMELLLRAWDPIQYLVWRVEPDRSDTRIQGMAQPALALETHPGSALPGAMEAAVAPTAALSSCIDNSGRNAPRSWSNSYGYGRE</sequence>
<name>A0ABR2E1G7_9ROSI</name>
<dbReference type="EMBL" id="JBBPBM010000020">
    <property type="protein sequence ID" value="KAK8551042.1"/>
    <property type="molecule type" value="Genomic_DNA"/>
</dbReference>
<feature type="domain" description="Translation elongation factor P/YeiP central" evidence="3">
    <location>
        <begin position="98"/>
        <end position="152"/>
    </location>
</feature>
<organism evidence="4 5">
    <name type="scientific">Hibiscus sabdariffa</name>
    <name type="common">roselle</name>
    <dbReference type="NCBI Taxonomy" id="183260"/>
    <lineage>
        <taxon>Eukaryota</taxon>
        <taxon>Viridiplantae</taxon>
        <taxon>Streptophyta</taxon>
        <taxon>Embryophyta</taxon>
        <taxon>Tracheophyta</taxon>
        <taxon>Spermatophyta</taxon>
        <taxon>Magnoliopsida</taxon>
        <taxon>eudicotyledons</taxon>
        <taxon>Gunneridae</taxon>
        <taxon>Pentapetalae</taxon>
        <taxon>rosids</taxon>
        <taxon>malvids</taxon>
        <taxon>Malvales</taxon>
        <taxon>Malvaceae</taxon>
        <taxon>Malvoideae</taxon>
        <taxon>Hibiscus</taxon>
    </lineage>
</organism>
<dbReference type="PANTHER" id="PTHR30053:SF14">
    <property type="entry name" value="TRANSLATION ELONGATION FACTOR KOW-LIKE DOMAIN-CONTAINING PROTEIN"/>
    <property type="match status" value="1"/>
</dbReference>
<dbReference type="PANTHER" id="PTHR30053">
    <property type="entry name" value="ELONGATION FACTOR P"/>
    <property type="match status" value="1"/>
</dbReference>
<dbReference type="SUPFAM" id="SSF50104">
    <property type="entry name" value="Translation proteins SH3-like domain"/>
    <property type="match status" value="1"/>
</dbReference>
<protein>
    <submittedName>
        <fullName evidence="4">Uncharacterized protein</fullName>
    </submittedName>
</protein>
<gene>
    <name evidence="4" type="ORF">V6N12_039714</name>
</gene>
<dbReference type="Pfam" id="PF01132">
    <property type="entry name" value="EFP"/>
    <property type="match status" value="1"/>
</dbReference>
<dbReference type="Pfam" id="PF09285">
    <property type="entry name" value="Elong-fact-P_C"/>
    <property type="match status" value="1"/>
</dbReference>
<dbReference type="SUPFAM" id="SSF50249">
    <property type="entry name" value="Nucleic acid-binding proteins"/>
    <property type="match status" value="2"/>
</dbReference>
<dbReference type="Proteomes" id="UP001472677">
    <property type="component" value="Unassembled WGS sequence"/>
</dbReference>
<dbReference type="InterPro" id="IPR014722">
    <property type="entry name" value="Rib_uL2_dom2"/>
</dbReference>
<dbReference type="SMART" id="SM01185">
    <property type="entry name" value="EFP"/>
    <property type="match status" value="1"/>
</dbReference>
<accession>A0ABR2E1G7</accession>
<dbReference type="InterPro" id="IPR012340">
    <property type="entry name" value="NA-bd_OB-fold"/>
</dbReference>
<keyword evidence="5" id="KW-1185">Reference proteome</keyword>